<dbReference type="EMBL" id="JAZDWU010000007">
    <property type="protein sequence ID" value="KAK9996827.1"/>
    <property type="molecule type" value="Genomic_DNA"/>
</dbReference>
<name>A0AAW2CHH8_9ROSI</name>
<dbReference type="AlphaFoldDB" id="A0AAW2CHH8"/>
<dbReference type="Proteomes" id="UP001459277">
    <property type="component" value="Unassembled WGS sequence"/>
</dbReference>
<gene>
    <name evidence="1" type="ORF">SO802_021513</name>
</gene>
<keyword evidence="2" id="KW-1185">Reference proteome</keyword>
<evidence type="ECO:0000313" key="1">
    <source>
        <dbReference type="EMBL" id="KAK9996827.1"/>
    </source>
</evidence>
<accession>A0AAW2CHH8</accession>
<proteinExistence type="predicted"/>
<protein>
    <submittedName>
        <fullName evidence="1">Uncharacterized protein</fullName>
    </submittedName>
</protein>
<comment type="caution">
    <text evidence="1">The sequence shown here is derived from an EMBL/GenBank/DDBJ whole genome shotgun (WGS) entry which is preliminary data.</text>
</comment>
<sequence length="93" mass="10417">MAKVGMQVHSLVIKCGLNLSIENMCDDVVAVVKEMYGDSPPTIVLVGHRHMEEEITSGYRLVELNEHNSDNKMKDAMDLKNNDITLSSEKEQV</sequence>
<reference evidence="1 2" key="1">
    <citation type="submission" date="2024-01" db="EMBL/GenBank/DDBJ databases">
        <title>A telomere-to-telomere, gap-free genome of sweet tea (Lithocarpus litseifolius).</title>
        <authorList>
            <person name="Zhou J."/>
        </authorList>
    </citation>
    <scope>NUCLEOTIDE SEQUENCE [LARGE SCALE GENOMIC DNA]</scope>
    <source>
        <strain evidence="1">Zhou-2022a</strain>
        <tissue evidence="1">Leaf</tissue>
    </source>
</reference>
<organism evidence="1 2">
    <name type="scientific">Lithocarpus litseifolius</name>
    <dbReference type="NCBI Taxonomy" id="425828"/>
    <lineage>
        <taxon>Eukaryota</taxon>
        <taxon>Viridiplantae</taxon>
        <taxon>Streptophyta</taxon>
        <taxon>Embryophyta</taxon>
        <taxon>Tracheophyta</taxon>
        <taxon>Spermatophyta</taxon>
        <taxon>Magnoliopsida</taxon>
        <taxon>eudicotyledons</taxon>
        <taxon>Gunneridae</taxon>
        <taxon>Pentapetalae</taxon>
        <taxon>rosids</taxon>
        <taxon>fabids</taxon>
        <taxon>Fagales</taxon>
        <taxon>Fagaceae</taxon>
        <taxon>Lithocarpus</taxon>
    </lineage>
</organism>
<evidence type="ECO:0000313" key="2">
    <source>
        <dbReference type="Proteomes" id="UP001459277"/>
    </source>
</evidence>